<keyword evidence="4" id="KW-0574">Periplasm</keyword>
<dbReference type="InterPro" id="IPR033434">
    <property type="entry name" value="MucB/RseB_N"/>
</dbReference>
<evidence type="ECO:0000256" key="1">
    <source>
        <dbReference type="ARBA" id="ARBA00004418"/>
    </source>
</evidence>
<feature type="domain" description="MucB/RseB N-terminal" evidence="6">
    <location>
        <begin position="47"/>
        <end position="210"/>
    </location>
</feature>
<feature type="chain" id="PRO_5008250355" description="MucB/RseB N-terminal domain-containing protein" evidence="5">
    <location>
        <begin position="19"/>
        <end position="374"/>
    </location>
</feature>
<evidence type="ECO:0008006" key="10">
    <source>
        <dbReference type="Google" id="ProtNLM"/>
    </source>
</evidence>
<evidence type="ECO:0000313" key="8">
    <source>
        <dbReference type="EMBL" id="ANJ66879.1"/>
    </source>
</evidence>
<dbReference type="PIRSF" id="PIRSF005427">
    <property type="entry name" value="RseB"/>
    <property type="match status" value="1"/>
</dbReference>
<name>A0A191ZG71_9GAMM</name>
<dbReference type="GO" id="GO:0032885">
    <property type="term" value="P:regulation of polysaccharide biosynthetic process"/>
    <property type="evidence" value="ECO:0007669"/>
    <property type="project" value="TreeGrafter"/>
</dbReference>
<dbReference type="PANTHER" id="PTHR38782">
    <property type="match status" value="1"/>
</dbReference>
<sequence length="374" mass="41188">MIGAWMMTALLVGPAAWAQSVNVFQIEYLHTISDVPAADAMASEPDAVARLAAMTEAMRQRNYVGTYVHVRGDQIDTTRIEHLLTEHGPQERLVTLNGEPREIVRHGAHCECQWPSRKEVVFGDFPGVRSRLSGERFAQPEQLTPNYRIVGLGVSRVADRACHVVGLIPRDALRYGYKLCIGDADHLLLRMSIYNEDGLPIEHDFFTQMAEPVTIPAASGGASGADPIPLGSPKTIPPGFKVVEDRHVEPPKPLAADEGWTVSPDLPGYHVKSRVWRENPVTHHRFEHMIVTDGLSTASVFVEDIPEKQRLDPDAAKYGMNIYVRQSGSMRITVIGDLPMAAIKQICQYTVPAKMAAGREAEGNPLHAPGSEVR</sequence>
<dbReference type="InterPro" id="IPR038484">
    <property type="entry name" value="MucB/RseB_C_sf"/>
</dbReference>
<keyword evidence="9" id="KW-1185">Reference proteome</keyword>
<accession>A0A191ZG71</accession>
<dbReference type="CDD" id="cd16327">
    <property type="entry name" value="RseB"/>
    <property type="match status" value="1"/>
</dbReference>
<evidence type="ECO:0000256" key="4">
    <source>
        <dbReference type="ARBA" id="ARBA00022764"/>
    </source>
</evidence>
<dbReference type="KEGG" id="haz:A9404_05360"/>
<evidence type="ECO:0000256" key="2">
    <source>
        <dbReference type="ARBA" id="ARBA00008150"/>
    </source>
</evidence>
<dbReference type="Proteomes" id="UP000078596">
    <property type="component" value="Chromosome"/>
</dbReference>
<evidence type="ECO:0000259" key="7">
    <source>
        <dbReference type="Pfam" id="PF17188"/>
    </source>
</evidence>
<proteinExistence type="inferred from homology"/>
<evidence type="ECO:0000256" key="5">
    <source>
        <dbReference type="SAM" id="SignalP"/>
    </source>
</evidence>
<dbReference type="InterPro" id="IPR033436">
    <property type="entry name" value="MucB/RseB_C"/>
</dbReference>
<evidence type="ECO:0000256" key="3">
    <source>
        <dbReference type="ARBA" id="ARBA00022729"/>
    </source>
</evidence>
<comment type="subcellular location">
    <subcellularLocation>
        <location evidence="1">Periplasm</location>
    </subcellularLocation>
</comment>
<dbReference type="EMBL" id="CP016027">
    <property type="protein sequence ID" value="ANJ66879.1"/>
    <property type="molecule type" value="Genomic_DNA"/>
</dbReference>
<organism evidence="8 9">
    <name type="scientific">Halothiobacillus diazotrophicus</name>
    <dbReference type="NCBI Taxonomy" id="1860122"/>
    <lineage>
        <taxon>Bacteria</taxon>
        <taxon>Pseudomonadati</taxon>
        <taxon>Pseudomonadota</taxon>
        <taxon>Gammaproteobacteria</taxon>
        <taxon>Chromatiales</taxon>
        <taxon>Halothiobacillaceae</taxon>
        <taxon>Halothiobacillus</taxon>
    </lineage>
</organism>
<gene>
    <name evidence="8" type="ORF">A9404_05360</name>
</gene>
<dbReference type="GO" id="GO:0045152">
    <property type="term" value="F:antisigma factor binding"/>
    <property type="evidence" value="ECO:0007669"/>
    <property type="project" value="TreeGrafter"/>
</dbReference>
<evidence type="ECO:0000313" key="9">
    <source>
        <dbReference type="Proteomes" id="UP000078596"/>
    </source>
</evidence>
<feature type="signal peptide" evidence="5">
    <location>
        <begin position="1"/>
        <end position="18"/>
    </location>
</feature>
<dbReference type="AlphaFoldDB" id="A0A191ZG71"/>
<reference evidence="8 9" key="1">
    <citation type="submission" date="2016-06" db="EMBL/GenBank/DDBJ databases">
        <title>Insight into the functional genes involving in sulfur oxidation in Pearl River water.</title>
        <authorList>
            <person name="Luo J."/>
            <person name="Tan X."/>
            <person name="Lin W."/>
        </authorList>
    </citation>
    <scope>NUCLEOTIDE SEQUENCE [LARGE SCALE GENOMIC DNA]</scope>
    <source>
        <strain evidence="8 9">LS2</strain>
    </source>
</reference>
<keyword evidence="3 5" id="KW-0732">Signal</keyword>
<dbReference type="GO" id="GO:0030288">
    <property type="term" value="C:outer membrane-bounded periplasmic space"/>
    <property type="evidence" value="ECO:0007669"/>
    <property type="project" value="TreeGrafter"/>
</dbReference>
<protein>
    <recommendedName>
        <fullName evidence="10">MucB/RseB N-terminal domain-containing protein</fullName>
    </recommendedName>
</protein>
<dbReference type="Gene3D" id="2.50.20.10">
    <property type="entry name" value="Lipoprotein localisation LolA/LolB/LppX"/>
    <property type="match status" value="1"/>
</dbReference>
<evidence type="ECO:0000259" key="6">
    <source>
        <dbReference type="Pfam" id="PF03888"/>
    </source>
</evidence>
<comment type="similarity">
    <text evidence="2">Belongs to the RseB family.</text>
</comment>
<dbReference type="Pfam" id="PF17188">
    <property type="entry name" value="MucB_RseB_C"/>
    <property type="match status" value="1"/>
</dbReference>
<feature type="domain" description="MucB/RseB C-terminal" evidence="7">
    <location>
        <begin position="256"/>
        <end position="348"/>
    </location>
</feature>
<dbReference type="PANTHER" id="PTHR38782:SF1">
    <property type="entry name" value="SIGMA-E FACTOR REGULATORY PROTEIN RSEB"/>
    <property type="match status" value="1"/>
</dbReference>
<dbReference type="Gene3D" id="3.30.200.100">
    <property type="entry name" value="MucB/RseB, C-terminal domain"/>
    <property type="match status" value="1"/>
</dbReference>
<dbReference type="Pfam" id="PF03888">
    <property type="entry name" value="MucB_RseB"/>
    <property type="match status" value="1"/>
</dbReference>
<dbReference type="STRING" id="1860122.A9404_05360"/>
<dbReference type="InterPro" id="IPR005588">
    <property type="entry name" value="MucB_RseB"/>
</dbReference>